<sequence length="421" mass="42536">MNLLPPLAEPQSLLIGLCVALGIGLLVGAERERRKDSSPSRSAAGIRTFAVAALMGAVGITLGGMELLALAVLAVGAGTLVAYYKSRSRDPGLTTEFALVLTCMLGGMAMRDGVLAAGAGVGLALILAARNRMHHFVSTVLTEPELHDILLFAAVALIALPLAPDRFLGPFDALNPRALITLVVAVMTASAAGYMGVRWLGPRHGLPLAGFASGFVSSAATIHAMGRRARQSPSLTASAVAGAVLSSIATMLQMSLVIGLVQPDLLLAMAWPLGLGGAAASLYGLVFFLQSVKDARPLEAVEAGRAFDLKASIGFAGLLGGVMVVAAGLNAWLGNAGLLLGAAVAGLADAHATAASAASLVAAGKIAGGQAMAPILLGLTTNAVTKAVLAFHAGGLRFASKIVPGLVLMVGACWFGFLLVR</sequence>
<feature type="transmembrane region" description="Helical" evidence="1">
    <location>
        <begin position="273"/>
        <end position="292"/>
    </location>
</feature>
<feature type="transmembrane region" description="Helical" evidence="1">
    <location>
        <begin position="42"/>
        <end position="61"/>
    </location>
</feature>
<dbReference type="Proteomes" id="UP000260665">
    <property type="component" value="Unassembled WGS sequence"/>
</dbReference>
<feature type="transmembrane region" description="Helical" evidence="1">
    <location>
        <begin position="149"/>
        <end position="167"/>
    </location>
</feature>
<organism evidence="4 5">
    <name type="scientific">Rhodoferax lacus</name>
    <dbReference type="NCBI Taxonomy" id="2184758"/>
    <lineage>
        <taxon>Bacteria</taxon>
        <taxon>Pseudomonadati</taxon>
        <taxon>Pseudomonadota</taxon>
        <taxon>Betaproteobacteria</taxon>
        <taxon>Burkholderiales</taxon>
        <taxon>Comamonadaceae</taxon>
        <taxon>Rhodoferax</taxon>
    </lineage>
</organism>
<evidence type="ECO:0000313" key="4">
    <source>
        <dbReference type="EMBL" id="RFO97390.1"/>
    </source>
</evidence>
<dbReference type="EMBL" id="QFZK01000004">
    <property type="protein sequence ID" value="RFO97390.1"/>
    <property type="molecule type" value="Genomic_DNA"/>
</dbReference>
<accession>A0A3E1RFM5</accession>
<keyword evidence="1" id="KW-0472">Membrane</keyword>
<dbReference type="PANTHER" id="PTHR39084">
    <property type="entry name" value="MEMBRANE PROTEIN-RELATED"/>
    <property type="match status" value="1"/>
</dbReference>
<protein>
    <submittedName>
        <fullName evidence="4">Uncharacterized protein</fullName>
    </submittedName>
</protein>
<feature type="transmembrane region" description="Helical" evidence="1">
    <location>
        <begin position="313"/>
        <end position="333"/>
    </location>
</feature>
<feature type="transmembrane region" description="Helical" evidence="1">
    <location>
        <begin position="179"/>
        <end position="200"/>
    </location>
</feature>
<reference evidence="4 5" key="1">
    <citation type="submission" date="2018-05" db="EMBL/GenBank/DDBJ databases">
        <title>Rhodoferax soyangensis sp.nov., isolated from an oligotrophic freshwater lake.</title>
        <authorList>
            <person name="Park M."/>
        </authorList>
    </citation>
    <scope>NUCLEOTIDE SEQUENCE [LARGE SCALE GENOMIC DNA]</scope>
    <source>
        <strain evidence="4 5">IMCC26218</strain>
    </source>
</reference>
<dbReference type="InterPro" id="IPR049177">
    <property type="entry name" value="MgtC_SapB_SrpB_YhiD_N"/>
</dbReference>
<keyword evidence="1" id="KW-1133">Transmembrane helix</keyword>
<dbReference type="RefSeq" id="WP_117176531.1">
    <property type="nucleotide sequence ID" value="NZ_QFZK01000004.1"/>
</dbReference>
<feature type="transmembrane region" description="Helical" evidence="1">
    <location>
        <begin position="237"/>
        <end position="261"/>
    </location>
</feature>
<comment type="caution">
    <text evidence="4">The sequence shown here is derived from an EMBL/GenBank/DDBJ whole genome shotgun (WGS) entry which is preliminary data.</text>
</comment>
<feature type="domain" description="DUF4010" evidence="3">
    <location>
        <begin position="184"/>
        <end position="394"/>
    </location>
</feature>
<evidence type="ECO:0000313" key="5">
    <source>
        <dbReference type="Proteomes" id="UP000260665"/>
    </source>
</evidence>
<dbReference type="PANTHER" id="PTHR39084:SF1">
    <property type="entry name" value="DUF4010 DOMAIN-CONTAINING PROTEIN"/>
    <property type="match status" value="1"/>
</dbReference>
<dbReference type="OrthoDB" id="9813718at2"/>
<feature type="transmembrane region" description="Helical" evidence="1">
    <location>
        <begin position="402"/>
        <end position="420"/>
    </location>
</feature>
<proteinExistence type="predicted"/>
<gene>
    <name evidence="4" type="ORF">DIC66_09730</name>
</gene>
<dbReference type="Pfam" id="PF02308">
    <property type="entry name" value="MgtC"/>
    <property type="match status" value="1"/>
</dbReference>
<dbReference type="InterPro" id="IPR025105">
    <property type="entry name" value="DUF4010"/>
</dbReference>
<dbReference type="Pfam" id="PF13194">
    <property type="entry name" value="DUF4010"/>
    <property type="match status" value="1"/>
</dbReference>
<evidence type="ECO:0000259" key="2">
    <source>
        <dbReference type="Pfam" id="PF02308"/>
    </source>
</evidence>
<keyword evidence="1" id="KW-0812">Transmembrane</keyword>
<keyword evidence="5" id="KW-1185">Reference proteome</keyword>
<feature type="transmembrane region" description="Helical" evidence="1">
    <location>
        <begin position="97"/>
        <end position="129"/>
    </location>
</feature>
<feature type="domain" description="MgtC/SapB/SrpB/YhiD N-terminal" evidence="2">
    <location>
        <begin position="17"/>
        <end position="134"/>
    </location>
</feature>
<evidence type="ECO:0000259" key="3">
    <source>
        <dbReference type="Pfam" id="PF13194"/>
    </source>
</evidence>
<name>A0A3E1RFM5_9BURK</name>
<dbReference type="AlphaFoldDB" id="A0A3E1RFM5"/>
<feature type="transmembrane region" description="Helical" evidence="1">
    <location>
        <begin position="12"/>
        <end position="30"/>
    </location>
</feature>
<evidence type="ECO:0000256" key="1">
    <source>
        <dbReference type="SAM" id="Phobius"/>
    </source>
</evidence>